<feature type="modified residue" description="N6-(pyridoxal phosphate)lysine" evidence="14">
    <location>
        <position position="214"/>
    </location>
</feature>
<keyword evidence="6 17" id="KW-0032">Aminotransferase</keyword>
<evidence type="ECO:0000256" key="4">
    <source>
        <dbReference type="ARBA" id="ARBA00005072"/>
    </source>
</evidence>
<evidence type="ECO:0000256" key="1">
    <source>
        <dbReference type="ARBA" id="ARBA00001933"/>
    </source>
</evidence>
<comment type="catalytic activity">
    <reaction evidence="12 17">
        <text>L-isoleucine + 2-oxoglutarate = (S)-3-methyl-2-oxopentanoate + L-glutamate</text>
        <dbReference type="Rhea" id="RHEA:24801"/>
        <dbReference type="ChEBI" id="CHEBI:16810"/>
        <dbReference type="ChEBI" id="CHEBI:29985"/>
        <dbReference type="ChEBI" id="CHEBI:35146"/>
        <dbReference type="ChEBI" id="CHEBI:58045"/>
        <dbReference type="EC" id="2.6.1.42"/>
    </reaction>
</comment>
<comment type="cofactor">
    <cofactor evidence="1 16">
        <name>pyridoxal 5'-phosphate</name>
        <dbReference type="ChEBI" id="CHEBI:597326"/>
    </cofactor>
</comment>
<dbReference type="PIRSF" id="PIRSF006468">
    <property type="entry name" value="BCAT1"/>
    <property type="match status" value="1"/>
</dbReference>
<keyword evidence="8 17" id="KW-0808">Transferase</keyword>
<dbReference type="PANTHER" id="PTHR11825:SF44">
    <property type="entry name" value="BRANCHED-CHAIN-AMINO-ACID AMINOTRANSFERASE"/>
    <property type="match status" value="1"/>
</dbReference>
<dbReference type="GO" id="GO:0009099">
    <property type="term" value="P:L-valine biosynthetic process"/>
    <property type="evidence" value="ECO:0007669"/>
    <property type="project" value="UniProtKB-UniPathway"/>
</dbReference>
<comment type="catalytic activity">
    <reaction evidence="11 17">
        <text>L-valine + 2-oxoglutarate = 3-methyl-2-oxobutanoate + L-glutamate</text>
        <dbReference type="Rhea" id="RHEA:24813"/>
        <dbReference type="ChEBI" id="CHEBI:11851"/>
        <dbReference type="ChEBI" id="CHEBI:16810"/>
        <dbReference type="ChEBI" id="CHEBI:29985"/>
        <dbReference type="ChEBI" id="CHEBI:57762"/>
        <dbReference type="EC" id="2.6.1.42"/>
    </reaction>
</comment>
<keyword evidence="9 16" id="KW-0663">Pyridoxal phosphate</keyword>
<evidence type="ECO:0000256" key="9">
    <source>
        <dbReference type="ARBA" id="ARBA00022898"/>
    </source>
</evidence>
<dbReference type="NCBIfam" id="NF009897">
    <property type="entry name" value="PRK13357.1"/>
    <property type="match status" value="1"/>
</dbReference>
<comment type="caution">
    <text evidence="18">The sequence shown here is derived from an EMBL/GenBank/DDBJ whole genome shotgun (WGS) entry which is preliminary data.</text>
</comment>
<keyword evidence="19" id="KW-1185">Reference proteome</keyword>
<dbReference type="InterPro" id="IPR005786">
    <property type="entry name" value="B_amino_transII"/>
</dbReference>
<protein>
    <recommendedName>
        <fullName evidence="17">Branched-chain-amino-acid aminotransferase</fullName>
        <ecNumber evidence="17">2.6.1.42</ecNumber>
    </recommendedName>
</protein>
<dbReference type="SUPFAM" id="SSF56752">
    <property type="entry name" value="D-aminoacid aminotransferase-like PLP-dependent enzymes"/>
    <property type="match status" value="1"/>
</dbReference>
<comment type="catalytic activity">
    <reaction evidence="13 17">
        <text>L-leucine + 2-oxoglutarate = 4-methyl-2-oxopentanoate + L-glutamate</text>
        <dbReference type="Rhea" id="RHEA:18321"/>
        <dbReference type="ChEBI" id="CHEBI:16810"/>
        <dbReference type="ChEBI" id="CHEBI:17865"/>
        <dbReference type="ChEBI" id="CHEBI:29985"/>
        <dbReference type="ChEBI" id="CHEBI:57427"/>
        <dbReference type="EC" id="2.6.1.42"/>
    </reaction>
</comment>
<dbReference type="InterPro" id="IPR043131">
    <property type="entry name" value="BCAT-like_N"/>
</dbReference>
<evidence type="ECO:0000256" key="6">
    <source>
        <dbReference type="ARBA" id="ARBA00022576"/>
    </source>
</evidence>
<evidence type="ECO:0000256" key="5">
    <source>
        <dbReference type="ARBA" id="ARBA00009320"/>
    </source>
</evidence>
<dbReference type="GO" id="GO:0004084">
    <property type="term" value="F:branched-chain-amino-acid transaminase activity"/>
    <property type="evidence" value="ECO:0007669"/>
    <property type="project" value="UniProtKB-EC"/>
</dbReference>
<evidence type="ECO:0000256" key="2">
    <source>
        <dbReference type="ARBA" id="ARBA00004824"/>
    </source>
</evidence>
<evidence type="ECO:0000256" key="17">
    <source>
        <dbReference type="RuleBase" id="RU004517"/>
    </source>
</evidence>
<dbReference type="InterPro" id="IPR043132">
    <property type="entry name" value="BCAT-like_C"/>
</dbReference>
<dbReference type="GO" id="GO:0009098">
    <property type="term" value="P:L-leucine biosynthetic process"/>
    <property type="evidence" value="ECO:0007669"/>
    <property type="project" value="UniProtKB-UniPathway"/>
</dbReference>
<evidence type="ECO:0000256" key="7">
    <source>
        <dbReference type="ARBA" id="ARBA00022605"/>
    </source>
</evidence>
<dbReference type="UniPathway" id="UPA00047">
    <property type="reaction ID" value="UER00058"/>
</dbReference>
<evidence type="ECO:0000256" key="12">
    <source>
        <dbReference type="ARBA" id="ARBA00048798"/>
    </source>
</evidence>
<comment type="pathway">
    <text evidence="4">Amino-acid biosynthesis; L-leucine biosynthesis; L-leucine from 3-methyl-2-oxobutanoate: step 4/4.</text>
</comment>
<evidence type="ECO:0000256" key="14">
    <source>
        <dbReference type="PIRSR" id="PIRSR006468-1"/>
    </source>
</evidence>
<dbReference type="Proteomes" id="UP000547973">
    <property type="component" value="Unassembled WGS sequence"/>
</dbReference>
<evidence type="ECO:0000313" key="18">
    <source>
        <dbReference type="EMBL" id="NYI40855.1"/>
    </source>
</evidence>
<dbReference type="UniPathway" id="UPA00049">
    <property type="reaction ID" value="UER00062"/>
</dbReference>
<keyword evidence="7 17" id="KW-0028">Amino-acid biosynthesis</keyword>
<evidence type="ECO:0000256" key="10">
    <source>
        <dbReference type="ARBA" id="ARBA00023304"/>
    </source>
</evidence>
<accession>A0A7Y9ZB42</accession>
<evidence type="ECO:0000256" key="3">
    <source>
        <dbReference type="ARBA" id="ARBA00004931"/>
    </source>
</evidence>
<dbReference type="GO" id="GO:0009097">
    <property type="term" value="P:isoleucine biosynthetic process"/>
    <property type="evidence" value="ECO:0007669"/>
    <property type="project" value="UniProtKB-UniPathway"/>
</dbReference>
<dbReference type="NCBIfam" id="TIGR01123">
    <property type="entry name" value="ilvE_II"/>
    <property type="match status" value="1"/>
</dbReference>
<dbReference type="OrthoDB" id="9804984at2"/>
<dbReference type="InterPro" id="IPR018300">
    <property type="entry name" value="Aminotrans_IV_CS"/>
</dbReference>
<evidence type="ECO:0000256" key="8">
    <source>
        <dbReference type="ARBA" id="ARBA00022679"/>
    </source>
</evidence>
<comment type="similarity">
    <text evidence="5 15">Belongs to the class-IV pyridoxal-phosphate-dependent aminotransferase family.</text>
</comment>
<name>A0A7Y9ZB42_9MICO</name>
<dbReference type="Gene3D" id="3.20.10.10">
    <property type="entry name" value="D-amino Acid Aminotransferase, subunit A, domain 2"/>
    <property type="match status" value="1"/>
</dbReference>
<sequence>MGDFTAANAAPAPSTAGAFRIVAHPSPATEAERIERVGDMKFGMSFTDHMARITWTADGGWDDRRIEPYGPIPMDPAASVLHYAQEIFEGLKAYRWADGSVWLFRPEANALRFQKSAWRMALPELAVEDFMGSIRAFMSVEKDWVPTAPESSLYLRPFLIGTDVFLGLRAPKKVDYLLIASPSGPYFAGGVKPVSIWVEKDFHRAGPGGTGSAKCGGNYAASLRPQIEAGARGYDQVLYLDAATGLVLEELGGMNVFAVRSDGSVLTPVLNGNILEGVTRSSVIQLIEDQDLKVVERNITLAELREGIDSGEISEVFACGTAAIVTPVGRMGSDDFEVTVGDGQPGPVTLAVRQRLTDIQYGRADDAFGWMQRVV</sequence>
<evidence type="ECO:0000256" key="15">
    <source>
        <dbReference type="RuleBase" id="RU004106"/>
    </source>
</evidence>
<evidence type="ECO:0000256" key="16">
    <source>
        <dbReference type="RuleBase" id="RU004516"/>
    </source>
</evidence>
<dbReference type="PANTHER" id="PTHR11825">
    <property type="entry name" value="SUBGROUP IIII AMINOTRANSFERASE"/>
    <property type="match status" value="1"/>
</dbReference>
<dbReference type="UniPathway" id="UPA00048">
    <property type="reaction ID" value="UER00073"/>
</dbReference>
<dbReference type="EC" id="2.6.1.42" evidence="17"/>
<gene>
    <name evidence="18" type="ORF">BKA03_000974</name>
</gene>
<dbReference type="AlphaFoldDB" id="A0A7Y9ZB42"/>
<dbReference type="InterPro" id="IPR033939">
    <property type="entry name" value="BCAT_family"/>
</dbReference>
<dbReference type="PROSITE" id="PS00770">
    <property type="entry name" value="AA_TRANSFER_CLASS_4"/>
    <property type="match status" value="1"/>
</dbReference>
<dbReference type="InterPro" id="IPR001544">
    <property type="entry name" value="Aminotrans_IV"/>
</dbReference>
<evidence type="ECO:0000313" key="19">
    <source>
        <dbReference type="Proteomes" id="UP000547973"/>
    </source>
</evidence>
<evidence type="ECO:0000256" key="13">
    <source>
        <dbReference type="ARBA" id="ARBA00049229"/>
    </source>
</evidence>
<comment type="pathway">
    <text evidence="3">Amino-acid biosynthesis; L-valine biosynthesis; L-valine from pyruvate: step 4/4.</text>
</comment>
<dbReference type="RefSeq" id="WP_062075840.1">
    <property type="nucleotide sequence ID" value="NZ_BBRC01000014.1"/>
</dbReference>
<dbReference type="EMBL" id="JACBZO010000001">
    <property type="protein sequence ID" value="NYI40855.1"/>
    <property type="molecule type" value="Genomic_DNA"/>
</dbReference>
<proteinExistence type="inferred from homology"/>
<dbReference type="Gene3D" id="3.30.470.10">
    <property type="match status" value="1"/>
</dbReference>
<comment type="pathway">
    <text evidence="2">Amino-acid biosynthesis; L-isoleucine biosynthesis; L-isoleucine from 2-oxobutanoate: step 4/4.</text>
</comment>
<dbReference type="Pfam" id="PF01063">
    <property type="entry name" value="Aminotran_4"/>
    <property type="match status" value="1"/>
</dbReference>
<reference evidence="18 19" key="1">
    <citation type="submission" date="2020-07" db="EMBL/GenBank/DDBJ databases">
        <title>Sequencing the genomes of 1000 actinobacteria strains.</title>
        <authorList>
            <person name="Klenk H.-P."/>
        </authorList>
    </citation>
    <scope>NUCLEOTIDE SEQUENCE [LARGE SCALE GENOMIC DNA]</scope>
    <source>
        <strain evidence="18 19">DSM 19970</strain>
    </source>
</reference>
<evidence type="ECO:0000256" key="11">
    <source>
        <dbReference type="ARBA" id="ARBA00048212"/>
    </source>
</evidence>
<keyword evidence="10 17" id="KW-0100">Branched-chain amino acid biosynthesis</keyword>
<organism evidence="18 19">
    <name type="scientific">Demequina lutea</name>
    <dbReference type="NCBI Taxonomy" id="431489"/>
    <lineage>
        <taxon>Bacteria</taxon>
        <taxon>Bacillati</taxon>
        <taxon>Actinomycetota</taxon>
        <taxon>Actinomycetes</taxon>
        <taxon>Micrococcales</taxon>
        <taxon>Demequinaceae</taxon>
        <taxon>Demequina</taxon>
    </lineage>
</organism>
<dbReference type="CDD" id="cd01557">
    <property type="entry name" value="BCAT_beta_family"/>
    <property type="match status" value="1"/>
</dbReference>
<dbReference type="InterPro" id="IPR036038">
    <property type="entry name" value="Aminotransferase-like"/>
</dbReference>